<name>A0A1H3FQ24_9BACT</name>
<dbReference type="GO" id="GO:0043190">
    <property type="term" value="C:ATP-binding cassette (ABC) transporter complex"/>
    <property type="evidence" value="ECO:0007669"/>
    <property type="project" value="InterPro"/>
</dbReference>
<feature type="chain" id="PRO_5011713722" evidence="4">
    <location>
        <begin position="25"/>
        <end position="544"/>
    </location>
</feature>
<dbReference type="Pfam" id="PF00496">
    <property type="entry name" value="SBP_bac_5"/>
    <property type="match status" value="1"/>
</dbReference>
<dbReference type="InterPro" id="IPR030678">
    <property type="entry name" value="Peptide/Ni-bd"/>
</dbReference>
<evidence type="ECO:0000256" key="4">
    <source>
        <dbReference type="SAM" id="SignalP"/>
    </source>
</evidence>
<dbReference type="PANTHER" id="PTHR30290">
    <property type="entry name" value="PERIPLASMIC BINDING COMPONENT OF ABC TRANSPORTER"/>
    <property type="match status" value="1"/>
</dbReference>
<dbReference type="SUPFAM" id="SSF53850">
    <property type="entry name" value="Periplasmic binding protein-like II"/>
    <property type="match status" value="1"/>
</dbReference>
<dbReference type="InterPro" id="IPR000914">
    <property type="entry name" value="SBP_5_dom"/>
</dbReference>
<gene>
    <name evidence="6" type="ORF">SAMN03080603_01182</name>
</gene>
<proteinExistence type="inferred from homology"/>
<dbReference type="AlphaFoldDB" id="A0A1H3FQ24"/>
<evidence type="ECO:0000259" key="5">
    <source>
        <dbReference type="Pfam" id="PF00496"/>
    </source>
</evidence>
<dbReference type="GO" id="GO:0042597">
    <property type="term" value="C:periplasmic space"/>
    <property type="evidence" value="ECO:0007669"/>
    <property type="project" value="UniProtKB-ARBA"/>
</dbReference>
<evidence type="ECO:0000256" key="1">
    <source>
        <dbReference type="ARBA" id="ARBA00005695"/>
    </source>
</evidence>
<sequence length="544" mass="62815">MKRRLVWFVMVVILLSLVFVGQNAAVAQEPKYGGVLRWRAVNDPPKLDPAMATDTSSSRNVYLMFDMLVDNDPDGKSIVPRLAESWEASPDGKTWTFHLRKGVKFHKESLGKPTENGGREVTAHDWKYSFERLVKVNSPRAYFIDMVKGYQDFVDGKADEWVGIKVVDDYTLQFELDYPFSPFLSVLAYNSFVVVPKEDAEKWGKEFNFHPVGTGAFILERWDHDQRLVYRKNPDYWKKDEAGRQLPYLDGIEIVIIPDNTIAYEEFKKGNIDVLPAPPDEYYEEIKAQYSHLLQERPELGTYYYGFNNSKPPFKDNLKLRQAFNYAVDREAINELVIHGRYYPAKGILPPGIPGYNPNLRGYEYNPEKAKQLLAEAGFPDGITVDLNVNNDPRHTLISEAIQAQLKNLGININIKVLDWGVHLDLCERGETQMFRMGWVADYADPDNFLYVLLHSENHGSKGNYSFYSNPKVDEMLAAARVETDWDKRMKLYQEAEQMIVDDAPWLFLFHYTTSLLAQDWLKNMHLPAFGDYTTPLEVVWIEK</sequence>
<dbReference type="Gene3D" id="3.10.105.10">
    <property type="entry name" value="Dipeptide-binding Protein, Domain 3"/>
    <property type="match status" value="1"/>
</dbReference>
<evidence type="ECO:0000313" key="7">
    <source>
        <dbReference type="Proteomes" id="UP000199266"/>
    </source>
</evidence>
<dbReference type="InterPro" id="IPR023765">
    <property type="entry name" value="SBP_5_CS"/>
</dbReference>
<keyword evidence="2" id="KW-0813">Transport</keyword>
<dbReference type="Gene3D" id="3.90.76.10">
    <property type="entry name" value="Dipeptide-binding Protein, Domain 1"/>
    <property type="match status" value="1"/>
</dbReference>
<keyword evidence="3 4" id="KW-0732">Signal</keyword>
<feature type="signal peptide" evidence="4">
    <location>
        <begin position="1"/>
        <end position="24"/>
    </location>
</feature>
<dbReference type="GO" id="GO:1904680">
    <property type="term" value="F:peptide transmembrane transporter activity"/>
    <property type="evidence" value="ECO:0007669"/>
    <property type="project" value="TreeGrafter"/>
</dbReference>
<dbReference type="PANTHER" id="PTHR30290:SF9">
    <property type="entry name" value="OLIGOPEPTIDE-BINDING PROTEIN APPA"/>
    <property type="match status" value="1"/>
</dbReference>
<feature type="domain" description="Solute-binding protein family 5" evidence="5">
    <location>
        <begin position="78"/>
        <end position="459"/>
    </location>
</feature>
<comment type="similarity">
    <text evidence="1">Belongs to the bacterial solute-binding protein 5 family.</text>
</comment>
<dbReference type="Proteomes" id="UP000199266">
    <property type="component" value="Unassembled WGS sequence"/>
</dbReference>
<dbReference type="Gene3D" id="3.40.190.10">
    <property type="entry name" value="Periplasmic binding protein-like II"/>
    <property type="match status" value="1"/>
</dbReference>
<dbReference type="CDD" id="cd00995">
    <property type="entry name" value="PBP2_NikA_DppA_OppA_like"/>
    <property type="match status" value="1"/>
</dbReference>
<dbReference type="PROSITE" id="PS01040">
    <property type="entry name" value="SBP_BACTERIAL_5"/>
    <property type="match status" value="1"/>
</dbReference>
<accession>A0A1H3FQ24</accession>
<organism evidence="6 7">
    <name type="scientific">Acetomicrobium thermoterrenum DSM 13490</name>
    <dbReference type="NCBI Taxonomy" id="1120987"/>
    <lineage>
        <taxon>Bacteria</taxon>
        <taxon>Thermotogati</taxon>
        <taxon>Synergistota</taxon>
        <taxon>Synergistia</taxon>
        <taxon>Synergistales</taxon>
        <taxon>Acetomicrobiaceae</taxon>
        <taxon>Acetomicrobium</taxon>
    </lineage>
</organism>
<dbReference type="PIRSF" id="PIRSF002741">
    <property type="entry name" value="MppA"/>
    <property type="match status" value="1"/>
</dbReference>
<protein>
    <submittedName>
        <fullName evidence="6">Oligopeptide transport system substrate-binding protein</fullName>
    </submittedName>
</protein>
<dbReference type="GO" id="GO:0015833">
    <property type="term" value="P:peptide transport"/>
    <property type="evidence" value="ECO:0007669"/>
    <property type="project" value="TreeGrafter"/>
</dbReference>
<dbReference type="EMBL" id="FNPD01000006">
    <property type="protein sequence ID" value="SDX92995.1"/>
    <property type="molecule type" value="Genomic_DNA"/>
</dbReference>
<dbReference type="InterPro" id="IPR039424">
    <property type="entry name" value="SBP_5"/>
</dbReference>
<evidence type="ECO:0000313" key="6">
    <source>
        <dbReference type="EMBL" id="SDX92995.1"/>
    </source>
</evidence>
<evidence type="ECO:0000256" key="3">
    <source>
        <dbReference type="ARBA" id="ARBA00022729"/>
    </source>
</evidence>
<evidence type="ECO:0000256" key="2">
    <source>
        <dbReference type="ARBA" id="ARBA00022448"/>
    </source>
</evidence>
<reference evidence="7" key="1">
    <citation type="submission" date="2016-10" db="EMBL/GenBank/DDBJ databases">
        <authorList>
            <person name="Varghese N."/>
            <person name="Submissions S."/>
        </authorList>
    </citation>
    <scope>NUCLEOTIDE SEQUENCE [LARGE SCALE GENOMIC DNA]</scope>
    <source>
        <strain evidence="7">DSM 13490</strain>
    </source>
</reference>
<keyword evidence="7" id="KW-1185">Reference proteome</keyword>